<accession>A0A5C5GIB7</accession>
<dbReference type="OrthoDB" id="7658488at2"/>
<dbReference type="Proteomes" id="UP000314011">
    <property type="component" value="Unassembled WGS sequence"/>
</dbReference>
<gene>
    <name evidence="2" type="ORF">FHY64_10410</name>
</gene>
<keyword evidence="3" id="KW-1185">Reference proteome</keyword>
<name>A0A5C5GIB7_9RHOB</name>
<organism evidence="2 3">
    <name type="scientific">Pelagovum pacificum</name>
    <dbReference type="NCBI Taxonomy" id="2588711"/>
    <lineage>
        <taxon>Bacteria</taxon>
        <taxon>Pseudomonadati</taxon>
        <taxon>Pseudomonadota</taxon>
        <taxon>Alphaproteobacteria</taxon>
        <taxon>Rhodobacterales</taxon>
        <taxon>Paracoccaceae</taxon>
        <taxon>Pelagovum</taxon>
    </lineage>
</organism>
<reference evidence="2 3" key="1">
    <citation type="submission" date="2019-06" db="EMBL/GenBank/DDBJ databases">
        <title>Genome of new Rhodobacteraceae sp. SM1903.</title>
        <authorList>
            <person name="Ren X."/>
        </authorList>
    </citation>
    <scope>NUCLEOTIDE SEQUENCE [LARGE SCALE GENOMIC DNA]</scope>
    <source>
        <strain evidence="2 3">SM1903</strain>
    </source>
</reference>
<feature type="region of interest" description="Disordered" evidence="1">
    <location>
        <begin position="1"/>
        <end position="23"/>
    </location>
</feature>
<sequence>MEFLPDSVREGLEQARKKAERRKSRLRLEVGDRSIRVLRSWSTGFALDREEGGNLRGLVDLFEGSKHIAQCLILTSREDGDELIYEIKRATPAADKPPVDFEQPDFKPAGYLPPT</sequence>
<dbReference type="EMBL" id="VFFF01000001">
    <property type="protein sequence ID" value="TNY33659.1"/>
    <property type="molecule type" value="Genomic_DNA"/>
</dbReference>
<comment type="caution">
    <text evidence="2">The sequence shown here is derived from an EMBL/GenBank/DDBJ whole genome shotgun (WGS) entry which is preliminary data.</text>
</comment>
<evidence type="ECO:0000313" key="2">
    <source>
        <dbReference type="EMBL" id="TNY33659.1"/>
    </source>
</evidence>
<dbReference type="RefSeq" id="WP_140194346.1">
    <property type="nucleotide sequence ID" value="NZ_CP065915.1"/>
</dbReference>
<proteinExistence type="predicted"/>
<feature type="region of interest" description="Disordered" evidence="1">
    <location>
        <begin position="94"/>
        <end position="115"/>
    </location>
</feature>
<feature type="compositionally biased region" description="Basic and acidic residues" evidence="1">
    <location>
        <begin position="7"/>
        <end position="17"/>
    </location>
</feature>
<evidence type="ECO:0000256" key="1">
    <source>
        <dbReference type="SAM" id="MobiDB-lite"/>
    </source>
</evidence>
<evidence type="ECO:0000313" key="3">
    <source>
        <dbReference type="Proteomes" id="UP000314011"/>
    </source>
</evidence>
<dbReference type="AlphaFoldDB" id="A0A5C5GIB7"/>
<protein>
    <submittedName>
        <fullName evidence="2">Uncharacterized protein</fullName>
    </submittedName>
</protein>